<dbReference type="Proteomes" id="UP000321062">
    <property type="component" value="Chromosome"/>
</dbReference>
<evidence type="ECO:0000256" key="3">
    <source>
        <dbReference type="ARBA" id="ARBA00011557"/>
    </source>
</evidence>
<evidence type="ECO:0000256" key="1">
    <source>
        <dbReference type="ARBA" id="ARBA00004651"/>
    </source>
</evidence>
<comment type="function">
    <text evidence="10 12">Part of the ABC transporter complex UgpBAEC involved in sn-glycerol-3-phosphate (G3P) import. Probably responsible for the translocation of the substrate across the membrane.</text>
</comment>
<comment type="caution">
    <text evidence="12">Lacks conserved residue(s) required for the propagation of feature annotation.</text>
</comment>
<protein>
    <recommendedName>
        <fullName evidence="4 12">sn-glycerol-3-phosphate transport system permease protein UgpE</fullName>
    </recommendedName>
</protein>
<keyword evidence="8 11" id="KW-1133">Transmembrane helix</keyword>
<organism evidence="13 14">
    <name type="scientific">Paradevosia tibetensis</name>
    <dbReference type="NCBI Taxonomy" id="1447062"/>
    <lineage>
        <taxon>Bacteria</taxon>
        <taxon>Pseudomonadati</taxon>
        <taxon>Pseudomonadota</taxon>
        <taxon>Alphaproteobacteria</taxon>
        <taxon>Hyphomicrobiales</taxon>
        <taxon>Devosiaceae</taxon>
        <taxon>Paradevosia</taxon>
    </lineage>
</organism>
<dbReference type="EMBL" id="CP041690">
    <property type="protein sequence ID" value="QEE20184.1"/>
    <property type="molecule type" value="Genomic_DNA"/>
</dbReference>
<dbReference type="CDD" id="cd06261">
    <property type="entry name" value="TM_PBP2"/>
    <property type="match status" value="1"/>
</dbReference>
<evidence type="ECO:0000256" key="9">
    <source>
        <dbReference type="ARBA" id="ARBA00023136"/>
    </source>
</evidence>
<evidence type="ECO:0000256" key="12">
    <source>
        <dbReference type="RuleBase" id="RU363056"/>
    </source>
</evidence>
<evidence type="ECO:0000256" key="4">
    <source>
        <dbReference type="ARBA" id="ARBA00020515"/>
    </source>
</evidence>
<feature type="transmembrane region" description="Helical" evidence="11">
    <location>
        <begin position="212"/>
        <end position="237"/>
    </location>
</feature>
<dbReference type="GO" id="GO:0005886">
    <property type="term" value="C:plasma membrane"/>
    <property type="evidence" value="ECO:0007669"/>
    <property type="project" value="UniProtKB-SubCell"/>
</dbReference>
<evidence type="ECO:0000256" key="8">
    <source>
        <dbReference type="ARBA" id="ARBA00022989"/>
    </source>
</evidence>
<dbReference type="InterPro" id="IPR035906">
    <property type="entry name" value="MetI-like_sf"/>
</dbReference>
<evidence type="ECO:0000256" key="5">
    <source>
        <dbReference type="ARBA" id="ARBA00022448"/>
    </source>
</evidence>
<dbReference type="Gene3D" id="1.10.3720.10">
    <property type="entry name" value="MetI-like"/>
    <property type="match status" value="1"/>
</dbReference>
<feature type="transmembrane region" description="Helical" evidence="11">
    <location>
        <begin position="6"/>
        <end position="31"/>
    </location>
</feature>
<feature type="transmembrane region" description="Helical" evidence="11">
    <location>
        <begin position="170"/>
        <end position="191"/>
    </location>
</feature>
<dbReference type="OrthoDB" id="9815445at2"/>
<reference evidence="13 14" key="1">
    <citation type="journal article" date="2015" name="Int. J. Syst. Evol. Microbiol.">
        <title>Youhaiella tibetensis gen. nov., sp. nov., isolated from subsurface sediment.</title>
        <authorList>
            <person name="Wang Y.X."/>
            <person name="Huang F.Q."/>
            <person name="Nogi Y."/>
            <person name="Pang S.J."/>
            <person name="Wang P.K."/>
            <person name="Lv J."/>
        </authorList>
    </citation>
    <scope>NUCLEOTIDE SEQUENCE [LARGE SCALE GENOMIC DNA]</scope>
    <source>
        <strain evidence="14">fig4</strain>
    </source>
</reference>
<keyword evidence="7 11" id="KW-0812">Transmembrane</keyword>
<dbReference type="InterPro" id="IPR000515">
    <property type="entry name" value="MetI-like"/>
</dbReference>
<feature type="transmembrane region" description="Helical" evidence="11">
    <location>
        <begin position="70"/>
        <end position="101"/>
    </location>
</feature>
<proteinExistence type="inferred from homology"/>
<dbReference type="AlphaFoldDB" id="A0A5B9DMX3"/>
<gene>
    <name evidence="12" type="primary">ugpE</name>
    <name evidence="13" type="ORF">FNA67_08340</name>
</gene>
<evidence type="ECO:0000313" key="14">
    <source>
        <dbReference type="Proteomes" id="UP000321062"/>
    </source>
</evidence>
<dbReference type="KEGG" id="yti:FNA67_08340"/>
<keyword evidence="6 12" id="KW-1003">Cell membrane</keyword>
<evidence type="ECO:0000256" key="7">
    <source>
        <dbReference type="ARBA" id="ARBA00022692"/>
    </source>
</evidence>
<evidence type="ECO:0000313" key="13">
    <source>
        <dbReference type="EMBL" id="QEE20184.1"/>
    </source>
</evidence>
<sequence>MVERNPVLTIICHLILLAGAALVCLPLYFAFVAGSHTGAEMNQVPFPLLPGDQFVENAGKAWQQGNFSRVFFNSFVVTLGIVFGKIATSIIAAFAITYFRFPFRRTAFWLIFISLMLPVEVRILPTYEAVADVAGPVRWALDVLGISSVIATLTGYRIDAGFNWSLVNTYSGLIFPIIASATAVFLFRQFFLTVPDELCEAAKLDGTRPMKFLFQILLPLSIPNIAALAIILFIAGWNQYLWPMLFTTDKNMATAIVALKNFVPVGDSEGGWEIAMAASFFVMLPPTLVILFLQRWFAKGLVDSGK</sequence>
<dbReference type="PANTHER" id="PTHR43744">
    <property type="entry name" value="ABC TRANSPORTER PERMEASE PROTEIN MG189-RELATED-RELATED"/>
    <property type="match status" value="1"/>
</dbReference>
<feature type="transmembrane region" description="Helical" evidence="11">
    <location>
        <begin position="139"/>
        <end position="158"/>
    </location>
</feature>
<dbReference type="GO" id="GO:0055085">
    <property type="term" value="P:transmembrane transport"/>
    <property type="evidence" value="ECO:0007669"/>
    <property type="project" value="InterPro"/>
</dbReference>
<evidence type="ECO:0000256" key="11">
    <source>
        <dbReference type="RuleBase" id="RU363032"/>
    </source>
</evidence>
<dbReference type="RefSeq" id="WP_147655722.1">
    <property type="nucleotide sequence ID" value="NZ_BMFM01000001.1"/>
</dbReference>
<evidence type="ECO:0000256" key="2">
    <source>
        <dbReference type="ARBA" id="ARBA00009306"/>
    </source>
</evidence>
<name>A0A5B9DMX3_9HYPH</name>
<evidence type="ECO:0000256" key="10">
    <source>
        <dbReference type="ARBA" id="ARBA00037054"/>
    </source>
</evidence>
<feature type="transmembrane region" description="Helical" evidence="11">
    <location>
        <begin position="274"/>
        <end position="293"/>
    </location>
</feature>
<comment type="subunit">
    <text evidence="3 12">The complex is composed of two ATP-binding proteins (UgpC), two transmembrane proteins (UgpA and UgpE) and a solute-binding protein (UgpB).</text>
</comment>
<comment type="subcellular location">
    <subcellularLocation>
        <location evidence="12">Cell inner membrane</location>
        <topology evidence="12">Multi-pass membrane protein</topology>
    </subcellularLocation>
    <subcellularLocation>
        <location evidence="1 11">Cell membrane</location>
        <topology evidence="1 11">Multi-pass membrane protein</topology>
    </subcellularLocation>
</comment>
<comment type="similarity">
    <text evidence="2 11">Belongs to the binding-protein-dependent transport system permease family.</text>
</comment>
<keyword evidence="5 11" id="KW-0813">Transport</keyword>
<accession>A0A5B9DMX3</accession>
<keyword evidence="9 11" id="KW-0472">Membrane</keyword>
<keyword evidence="12" id="KW-0997">Cell inner membrane</keyword>
<dbReference type="PANTHER" id="PTHR43744:SF8">
    <property type="entry name" value="SN-GLYCEROL-3-PHOSPHATE TRANSPORT SYSTEM PERMEASE PROTEIN UGPE"/>
    <property type="match status" value="1"/>
</dbReference>
<keyword evidence="14" id="KW-1185">Reference proteome</keyword>
<dbReference type="SUPFAM" id="SSF161098">
    <property type="entry name" value="MetI-like"/>
    <property type="match status" value="1"/>
</dbReference>
<dbReference type="Pfam" id="PF00528">
    <property type="entry name" value="BPD_transp_1"/>
    <property type="match status" value="1"/>
</dbReference>
<dbReference type="PROSITE" id="PS50928">
    <property type="entry name" value="ABC_TM1"/>
    <property type="match status" value="1"/>
</dbReference>
<feature type="transmembrane region" description="Helical" evidence="11">
    <location>
        <begin position="107"/>
        <end position="127"/>
    </location>
</feature>
<evidence type="ECO:0000256" key="6">
    <source>
        <dbReference type="ARBA" id="ARBA00022475"/>
    </source>
</evidence>